<dbReference type="PANTHER" id="PTHR20881:SF0">
    <property type="entry name" value="3-METHYL-2-OXOBUTANOATE HYDROXYMETHYLTRANSFERASE"/>
    <property type="match status" value="1"/>
</dbReference>
<evidence type="ECO:0000256" key="3">
    <source>
        <dbReference type="ARBA" id="ARBA00011424"/>
    </source>
</evidence>
<reference evidence="11 12" key="1">
    <citation type="submission" date="2018-05" db="EMBL/GenBank/DDBJ databases">
        <title>The Hungate 1000. A catalogue of reference genomes from the rumen microbiome.</title>
        <authorList>
            <person name="Kelly W."/>
        </authorList>
    </citation>
    <scope>NUCLEOTIDE SEQUENCE [LARGE SCALE GENOMIC DNA]</scope>
    <source>
        <strain evidence="11 12">SAb67</strain>
    </source>
</reference>
<evidence type="ECO:0000313" key="11">
    <source>
        <dbReference type="EMBL" id="PWJ11844.1"/>
    </source>
</evidence>
<feature type="binding site" evidence="7 9">
    <location>
        <begin position="44"/>
        <end position="45"/>
    </location>
    <ligand>
        <name>3-methyl-2-oxobutanoate</name>
        <dbReference type="ChEBI" id="CHEBI:11851"/>
    </ligand>
</feature>
<dbReference type="STRING" id="1265.SAMN02910280_0191"/>
<keyword evidence="7 10" id="KW-0479">Metal-binding</keyword>
<evidence type="ECO:0000256" key="8">
    <source>
        <dbReference type="PIRSR" id="PIRSR000388-1"/>
    </source>
</evidence>
<comment type="similarity">
    <text evidence="2 7">Belongs to the PanB family.</text>
</comment>
<feature type="binding site" evidence="7 10">
    <location>
        <position position="44"/>
    </location>
    <ligand>
        <name>Mg(2+)</name>
        <dbReference type="ChEBI" id="CHEBI:18420"/>
    </ligand>
</feature>
<keyword evidence="7" id="KW-0963">Cytoplasm</keyword>
<dbReference type="PIRSF" id="PIRSF000388">
    <property type="entry name" value="Pantoate_hydroxy_MeTrfase"/>
    <property type="match status" value="1"/>
</dbReference>
<comment type="caution">
    <text evidence="11">The sequence shown here is derived from an EMBL/GenBank/DDBJ whole genome shotgun (WGS) entry which is preliminary data.</text>
</comment>
<evidence type="ECO:0000256" key="5">
    <source>
        <dbReference type="ARBA" id="ARBA00022679"/>
    </source>
</evidence>
<comment type="function">
    <text evidence="6 7">Catalyzes the reversible reaction in which hydroxymethyl group from 5,10-methylenetetrahydrofolate is transferred onto alpha-ketoisovalerate to form ketopantoate.</text>
</comment>
<keyword evidence="7 10" id="KW-0460">Magnesium</keyword>
<feature type="binding site" evidence="7 9">
    <location>
        <position position="113"/>
    </location>
    <ligand>
        <name>3-methyl-2-oxobutanoate</name>
        <dbReference type="ChEBI" id="CHEBI:11851"/>
    </ligand>
</feature>
<comment type="subunit">
    <text evidence="3 7">Homodecamer; pentamer of dimers.</text>
</comment>
<evidence type="ECO:0000256" key="1">
    <source>
        <dbReference type="ARBA" id="ARBA00005033"/>
    </source>
</evidence>
<dbReference type="GO" id="GO:0000287">
    <property type="term" value="F:magnesium ion binding"/>
    <property type="evidence" value="ECO:0007669"/>
    <property type="project" value="TreeGrafter"/>
</dbReference>
<comment type="cofactor">
    <cofactor evidence="7 10">
        <name>Mg(2+)</name>
        <dbReference type="ChEBI" id="CHEBI:18420"/>
    </cofactor>
    <text evidence="7 10">Binds 1 Mg(2+) ion per subunit.</text>
</comment>
<dbReference type="InterPro" id="IPR015813">
    <property type="entry name" value="Pyrv/PenolPyrv_kinase-like_dom"/>
</dbReference>
<dbReference type="InterPro" id="IPR003700">
    <property type="entry name" value="Pantoate_hydroxy_MeTrfase"/>
</dbReference>
<dbReference type="GO" id="GO:0032259">
    <property type="term" value="P:methylation"/>
    <property type="evidence" value="ECO:0007669"/>
    <property type="project" value="UniProtKB-KW"/>
</dbReference>
<dbReference type="GO" id="GO:0015940">
    <property type="term" value="P:pantothenate biosynthetic process"/>
    <property type="evidence" value="ECO:0007669"/>
    <property type="project" value="UniProtKB-UniRule"/>
</dbReference>
<evidence type="ECO:0000256" key="10">
    <source>
        <dbReference type="PIRSR" id="PIRSR000388-3"/>
    </source>
</evidence>
<evidence type="ECO:0000256" key="9">
    <source>
        <dbReference type="PIRSR" id="PIRSR000388-2"/>
    </source>
</evidence>
<comment type="catalytic activity">
    <reaction evidence="7">
        <text>(6R)-5,10-methylene-5,6,7,8-tetrahydrofolate + 3-methyl-2-oxobutanoate + H2O = 2-dehydropantoate + (6S)-5,6,7,8-tetrahydrofolate</text>
        <dbReference type="Rhea" id="RHEA:11824"/>
        <dbReference type="ChEBI" id="CHEBI:11561"/>
        <dbReference type="ChEBI" id="CHEBI:11851"/>
        <dbReference type="ChEBI" id="CHEBI:15377"/>
        <dbReference type="ChEBI" id="CHEBI:15636"/>
        <dbReference type="ChEBI" id="CHEBI:57453"/>
        <dbReference type="EC" id="2.1.2.11"/>
    </reaction>
</comment>
<keyword evidence="11" id="KW-0489">Methyltransferase</keyword>
<evidence type="ECO:0000256" key="2">
    <source>
        <dbReference type="ARBA" id="ARBA00008676"/>
    </source>
</evidence>
<keyword evidence="4 7" id="KW-0566">Pantothenate biosynthesis</keyword>
<accession>A0A315XXJ5</accession>
<feature type="binding site" evidence="7 10">
    <location>
        <position position="115"/>
    </location>
    <ligand>
        <name>Mg(2+)</name>
        <dbReference type="ChEBI" id="CHEBI:18420"/>
    </ligand>
</feature>
<dbReference type="GO" id="GO:0005737">
    <property type="term" value="C:cytoplasm"/>
    <property type="evidence" value="ECO:0007669"/>
    <property type="project" value="UniProtKB-SubCell"/>
</dbReference>
<comment type="pathway">
    <text evidence="1 7">Cofactor biosynthesis; (R)-pantothenate biosynthesis; (R)-pantoate from 3-methyl-2-oxobutanoate: step 1/2.</text>
</comment>
<feature type="active site" description="Proton acceptor" evidence="7 8">
    <location>
        <position position="182"/>
    </location>
</feature>
<dbReference type="NCBIfam" id="TIGR00222">
    <property type="entry name" value="panB"/>
    <property type="match status" value="1"/>
</dbReference>
<dbReference type="OrthoDB" id="9781789at2"/>
<dbReference type="GO" id="GO:0003864">
    <property type="term" value="F:3-methyl-2-oxobutanoate hydroxymethyltransferase activity"/>
    <property type="evidence" value="ECO:0007669"/>
    <property type="project" value="UniProtKB-UniRule"/>
</dbReference>
<organism evidence="11 12">
    <name type="scientific">Ruminococcus flavefaciens</name>
    <dbReference type="NCBI Taxonomy" id="1265"/>
    <lineage>
        <taxon>Bacteria</taxon>
        <taxon>Bacillati</taxon>
        <taxon>Bacillota</taxon>
        <taxon>Clostridia</taxon>
        <taxon>Eubacteriales</taxon>
        <taxon>Oscillospiraceae</taxon>
        <taxon>Ruminococcus</taxon>
    </lineage>
</organism>
<dbReference type="EC" id="2.1.2.11" evidence="7"/>
<dbReference type="Gene3D" id="3.20.20.60">
    <property type="entry name" value="Phosphoenolpyruvate-binding domains"/>
    <property type="match status" value="1"/>
</dbReference>
<dbReference type="InterPro" id="IPR040442">
    <property type="entry name" value="Pyrv_kinase-like_dom_sf"/>
</dbReference>
<dbReference type="CDD" id="cd06557">
    <property type="entry name" value="KPHMT-like"/>
    <property type="match status" value="1"/>
</dbReference>
<comment type="subcellular location">
    <subcellularLocation>
        <location evidence="7">Cytoplasm</location>
    </subcellularLocation>
</comment>
<feature type="binding site" evidence="7 10">
    <location>
        <position position="83"/>
    </location>
    <ligand>
        <name>Mg(2+)</name>
        <dbReference type="ChEBI" id="CHEBI:18420"/>
    </ligand>
</feature>
<dbReference type="RefSeq" id="WP_109726869.1">
    <property type="nucleotide sequence ID" value="NZ_QGDI01000008.1"/>
</dbReference>
<sequence>MKNTVSTLLKQKQSGDKITMLTAYDYTTAKIIDECGVNAILIGDSLGMVMLGYENTLPVTMEDMIHHTAAVSRGAENAFVIADMPFMSYQVSVQDAVINAGRLIKEGGANAVKLEGGAEVCDQIRAIVNASIPVVAHLGLTPQSVNAFGGFKVQGKSLDKARKLIADALEIQEAGACAVVLEGIPAKLADIITKKLFIPTIGIGAGNGCDGQVLVYQDMLGLTTGHTPKFVKRFAEVGALMRQGITDYISETKEGSFPADEHTYAVDDDVINELMKECD</sequence>
<feature type="binding site" evidence="7 9">
    <location>
        <position position="83"/>
    </location>
    <ligand>
        <name>3-methyl-2-oxobutanoate</name>
        <dbReference type="ChEBI" id="CHEBI:11851"/>
    </ligand>
</feature>
<keyword evidence="5 7" id="KW-0808">Transferase</keyword>
<evidence type="ECO:0000256" key="6">
    <source>
        <dbReference type="ARBA" id="ARBA00056497"/>
    </source>
</evidence>
<dbReference type="GO" id="GO:0008168">
    <property type="term" value="F:methyltransferase activity"/>
    <property type="evidence" value="ECO:0007669"/>
    <property type="project" value="UniProtKB-KW"/>
</dbReference>
<name>A0A315XXJ5_RUMFL</name>
<evidence type="ECO:0000256" key="4">
    <source>
        <dbReference type="ARBA" id="ARBA00022655"/>
    </source>
</evidence>
<gene>
    <name evidence="7" type="primary">panB</name>
    <name evidence="11" type="ORF">IE37_02108</name>
</gene>
<dbReference type="NCBIfam" id="NF001452">
    <property type="entry name" value="PRK00311.1"/>
    <property type="match status" value="1"/>
</dbReference>
<dbReference type="Pfam" id="PF02548">
    <property type="entry name" value="Pantoate_transf"/>
    <property type="match status" value="1"/>
</dbReference>
<dbReference type="SUPFAM" id="SSF51621">
    <property type="entry name" value="Phosphoenolpyruvate/pyruvate domain"/>
    <property type="match status" value="1"/>
</dbReference>
<protein>
    <recommendedName>
        <fullName evidence="7">3-methyl-2-oxobutanoate hydroxymethyltransferase</fullName>
        <ecNumber evidence="7">2.1.2.11</ecNumber>
    </recommendedName>
    <alternativeName>
        <fullName evidence="7">Ketopantoate hydroxymethyltransferase</fullName>
        <shortName evidence="7">KPHMT</shortName>
    </alternativeName>
</protein>
<evidence type="ECO:0000313" key="12">
    <source>
        <dbReference type="Proteomes" id="UP000245720"/>
    </source>
</evidence>
<dbReference type="AlphaFoldDB" id="A0A315XXJ5"/>
<dbReference type="EMBL" id="QGDI01000008">
    <property type="protein sequence ID" value="PWJ11844.1"/>
    <property type="molecule type" value="Genomic_DNA"/>
</dbReference>
<dbReference type="FunFam" id="3.20.20.60:FF:000003">
    <property type="entry name" value="3-methyl-2-oxobutanoate hydroxymethyltransferase"/>
    <property type="match status" value="1"/>
</dbReference>
<evidence type="ECO:0000256" key="7">
    <source>
        <dbReference type="HAMAP-Rule" id="MF_00156"/>
    </source>
</evidence>
<proteinExistence type="inferred from homology"/>
<dbReference type="PANTHER" id="PTHR20881">
    <property type="entry name" value="3-METHYL-2-OXOBUTANOATE HYDROXYMETHYLTRANSFERASE"/>
    <property type="match status" value="1"/>
</dbReference>
<dbReference type="HAMAP" id="MF_00156">
    <property type="entry name" value="PanB"/>
    <property type="match status" value="1"/>
</dbReference>
<dbReference type="UniPathway" id="UPA00028">
    <property type="reaction ID" value="UER00003"/>
</dbReference>
<dbReference type="Proteomes" id="UP000245720">
    <property type="component" value="Unassembled WGS sequence"/>
</dbReference>